<gene>
    <name evidence="2" type="ORF">LTR16_001834</name>
</gene>
<accession>A0ABR0LPZ2</accession>
<proteinExistence type="predicted"/>
<dbReference type="EMBL" id="JAVRRA010016528">
    <property type="protein sequence ID" value="KAK5201676.1"/>
    <property type="molecule type" value="Genomic_DNA"/>
</dbReference>
<reference evidence="2 3" key="1">
    <citation type="submission" date="2023-08" db="EMBL/GenBank/DDBJ databases">
        <title>Black Yeasts Isolated from many extreme environments.</title>
        <authorList>
            <person name="Coleine C."/>
            <person name="Stajich J.E."/>
            <person name="Selbmann L."/>
        </authorList>
    </citation>
    <scope>NUCLEOTIDE SEQUENCE [LARGE SCALE GENOMIC DNA]</scope>
    <source>
        <strain evidence="2 3">CCFEE 536</strain>
    </source>
</reference>
<feature type="region of interest" description="Disordered" evidence="1">
    <location>
        <begin position="22"/>
        <end position="70"/>
    </location>
</feature>
<evidence type="ECO:0000256" key="1">
    <source>
        <dbReference type="SAM" id="MobiDB-lite"/>
    </source>
</evidence>
<organism evidence="2 3">
    <name type="scientific">Cryomyces antarcticus</name>
    <dbReference type="NCBI Taxonomy" id="329879"/>
    <lineage>
        <taxon>Eukaryota</taxon>
        <taxon>Fungi</taxon>
        <taxon>Dikarya</taxon>
        <taxon>Ascomycota</taxon>
        <taxon>Pezizomycotina</taxon>
        <taxon>Dothideomycetes</taxon>
        <taxon>Dothideomycetes incertae sedis</taxon>
        <taxon>Cryomyces</taxon>
    </lineage>
</organism>
<protein>
    <submittedName>
        <fullName evidence="2">Uncharacterized protein</fullName>
    </submittedName>
</protein>
<dbReference type="Proteomes" id="UP001357485">
    <property type="component" value="Unassembled WGS sequence"/>
</dbReference>
<evidence type="ECO:0000313" key="3">
    <source>
        <dbReference type="Proteomes" id="UP001357485"/>
    </source>
</evidence>
<sequence>MALPTMQHDVEPDLSVRKVTREERAAHLARTKPAPEPSDQGVGSPGSTGGRERVSADPDASGTREAVESV</sequence>
<feature type="non-terminal residue" evidence="2">
    <location>
        <position position="70"/>
    </location>
</feature>
<comment type="caution">
    <text evidence="2">The sequence shown here is derived from an EMBL/GenBank/DDBJ whole genome shotgun (WGS) entry which is preliminary data.</text>
</comment>
<keyword evidence="3" id="KW-1185">Reference proteome</keyword>
<name>A0ABR0LPZ2_9PEZI</name>
<evidence type="ECO:0000313" key="2">
    <source>
        <dbReference type="EMBL" id="KAK5201676.1"/>
    </source>
</evidence>